<keyword evidence="4" id="KW-1185">Reference proteome</keyword>
<feature type="transmembrane region" description="Helical" evidence="1">
    <location>
        <begin position="651"/>
        <end position="671"/>
    </location>
</feature>
<evidence type="ECO:0000313" key="4">
    <source>
        <dbReference type="Proteomes" id="UP000525298"/>
    </source>
</evidence>
<feature type="transmembrane region" description="Helical" evidence="1">
    <location>
        <begin position="96"/>
        <end position="114"/>
    </location>
</feature>
<organism evidence="3 4">
    <name type="scientific">Desulfosalsimonas propionicica</name>
    <dbReference type="NCBI Taxonomy" id="332175"/>
    <lineage>
        <taxon>Bacteria</taxon>
        <taxon>Pseudomonadati</taxon>
        <taxon>Thermodesulfobacteriota</taxon>
        <taxon>Desulfobacteria</taxon>
        <taxon>Desulfobacterales</taxon>
        <taxon>Desulfosalsimonadaceae</taxon>
        <taxon>Desulfosalsimonas</taxon>
    </lineage>
</organism>
<feature type="transmembrane region" description="Helical" evidence="1">
    <location>
        <begin position="485"/>
        <end position="504"/>
    </location>
</feature>
<proteinExistence type="predicted"/>
<dbReference type="PANTHER" id="PTHR43849:SF2">
    <property type="entry name" value="BLL3936 PROTEIN"/>
    <property type="match status" value="1"/>
</dbReference>
<feature type="transmembrane region" description="Helical" evidence="1">
    <location>
        <begin position="426"/>
        <end position="447"/>
    </location>
</feature>
<keyword evidence="1" id="KW-0812">Transmembrane</keyword>
<feature type="transmembrane region" description="Helical" evidence="1">
    <location>
        <begin position="286"/>
        <end position="308"/>
    </location>
</feature>
<sequence>MTPETQEGSATPETVDAKRLEELQAKETKGSRSLSGFWFYLTSAMSVFMALFYMYGAGIRPVSAQYHRGVYVAITFVLVFLLYPMHRRSRRDRPSVLDMLLAVLAAFVVGYWIVEFEALNYRMGNETTLDFIVSTLGIFLSLEVCRRVLGWSLTLTGAAFLLYCYFGQYMPEAIAHRGFSFERIVNHVYLKQEGVFGIMASVLVTYVILFIFFGSFLKKSGAGQFLMDLPMALAGRTTGGPAKVSVLASGFFGSISGSAIANTVTTGAFTIPLMKKAGFKPHVAGAIEPAASVGGMFMPPIMGAGGFLMAEMTGTPYVTIMKMAIFPAFLYFLAVLVMVHFEAKRHGIVGIVEPDQPGVREILKKEWFMGLPLVVIVALMLTGFSPGYAAVLATLSCILVSWFTKDQKMGPGQIWEALLEGSRNTLVIGATVGVIGIIVGSIALTGIGLRFSDLIFNLSGGILPIAILLIGIASLVLGMGVPVTASYLIVAVLAVPAMSSMLAMHHYGVSTVTELGFTNQTAAAWTLLASHMIVYWFSQDSNITPPVCLAAYSGAALANSDPWKTGWTAFKFAKMIYIVPFLFAYSPGLLLNASGLKIFMTFLTCILGTISFSMVTMGYFKCATNVAEWILAAVGTIVLLFPRVVPGITGLEISIFIIDAAAIALFVLVYLMQTLRIKKNPNLTLPLEQRRHLKTV</sequence>
<reference evidence="3 4" key="1">
    <citation type="submission" date="2020-07" db="EMBL/GenBank/DDBJ databases">
        <title>Genomic Encyclopedia of Type Strains, Phase IV (KMG-IV): sequencing the most valuable type-strain genomes for metagenomic binning, comparative biology and taxonomic classification.</title>
        <authorList>
            <person name="Goeker M."/>
        </authorList>
    </citation>
    <scope>NUCLEOTIDE SEQUENCE [LARGE SCALE GENOMIC DNA]</scope>
    <source>
        <strain evidence="3 4">DSM 17721</strain>
    </source>
</reference>
<dbReference type="NCBIfam" id="TIGR02123">
    <property type="entry name" value="TRAP_fused"/>
    <property type="match status" value="1"/>
</dbReference>
<dbReference type="PANTHER" id="PTHR43849">
    <property type="entry name" value="BLL3936 PROTEIN"/>
    <property type="match status" value="1"/>
</dbReference>
<evidence type="ECO:0000313" key="3">
    <source>
        <dbReference type="EMBL" id="MBA2880461.1"/>
    </source>
</evidence>
<feature type="transmembrane region" description="Helical" evidence="1">
    <location>
        <begin position="572"/>
        <end position="592"/>
    </location>
</feature>
<feature type="transmembrane region" description="Helical" evidence="1">
    <location>
        <begin position="370"/>
        <end position="403"/>
    </location>
</feature>
<feature type="transmembrane region" description="Helical" evidence="1">
    <location>
        <begin position="598"/>
        <end position="619"/>
    </location>
</feature>
<keyword evidence="1" id="KW-0472">Membrane</keyword>
<feature type="transmembrane region" description="Helical" evidence="1">
    <location>
        <begin position="68"/>
        <end position="84"/>
    </location>
</feature>
<name>A0A7W0HJW7_9BACT</name>
<dbReference type="Pfam" id="PF06808">
    <property type="entry name" value="DctM"/>
    <property type="match status" value="1"/>
</dbReference>
<comment type="caution">
    <text evidence="3">The sequence shown here is derived from an EMBL/GenBank/DDBJ whole genome shotgun (WGS) entry which is preliminary data.</text>
</comment>
<dbReference type="AlphaFoldDB" id="A0A7W0HJW7"/>
<dbReference type="Proteomes" id="UP000525298">
    <property type="component" value="Unassembled WGS sequence"/>
</dbReference>
<keyword evidence="1" id="KW-1133">Transmembrane helix</keyword>
<feature type="transmembrane region" description="Helical" evidence="1">
    <location>
        <begin position="251"/>
        <end position="274"/>
    </location>
</feature>
<dbReference type="RefSeq" id="WP_181550143.1">
    <property type="nucleotide sequence ID" value="NZ_JACDUS010000002.1"/>
</dbReference>
<feature type="domain" description="TRAP C4-dicarboxylate transport system permease DctM subunit" evidence="2">
    <location>
        <begin position="136"/>
        <end position="592"/>
    </location>
</feature>
<evidence type="ECO:0000256" key="1">
    <source>
        <dbReference type="SAM" id="Phobius"/>
    </source>
</evidence>
<feature type="transmembrane region" description="Helical" evidence="1">
    <location>
        <begin position="454"/>
        <end position="479"/>
    </location>
</feature>
<evidence type="ECO:0000259" key="2">
    <source>
        <dbReference type="Pfam" id="PF06808"/>
    </source>
</evidence>
<feature type="transmembrane region" description="Helical" evidence="1">
    <location>
        <begin position="320"/>
        <end position="341"/>
    </location>
</feature>
<gene>
    <name evidence="3" type="ORF">HNR65_000779</name>
</gene>
<feature type="transmembrane region" description="Helical" evidence="1">
    <location>
        <begin position="148"/>
        <end position="166"/>
    </location>
</feature>
<protein>
    <submittedName>
        <fullName evidence="3">TRAP transporter 4TM/12TM fusion protein</fullName>
    </submittedName>
</protein>
<dbReference type="InterPro" id="IPR011853">
    <property type="entry name" value="TRAP_DctM-Dct_fused"/>
</dbReference>
<feature type="transmembrane region" description="Helical" evidence="1">
    <location>
        <begin position="37"/>
        <end position="56"/>
    </location>
</feature>
<dbReference type="EMBL" id="JACDUS010000002">
    <property type="protein sequence ID" value="MBA2880461.1"/>
    <property type="molecule type" value="Genomic_DNA"/>
</dbReference>
<feature type="transmembrane region" description="Helical" evidence="1">
    <location>
        <begin position="626"/>
        <end position="645"/>
    </location>
</feature>
<dbReference type="InterPro" id="IPR010656">
    <property type="entry name" value="DctM"/>
</dbReference>
<feature type="transmembrane region" description="Helical" evidence="1">
    <location>
        <begin position="195"/>
        <end position="217"/>
    </location>
</feature>
<accession>A0A7W0HJW7</accession>